<feature type="region of interest" description="Disordered" evidence="1">
    <location>
        <begin position="88"/>
        <end position="116"/>
    </location>
</feature>
<accession>A0A4C1STX3</accession>
<gene>
    <name evidence="2" type="ORF">EVAR_3084_1</name>
</gene>
<evidence type="ECO:0000313" key="3">
    <source>
        <dbReference type="Proteomes" id="UP000299102"/>
    </source>
</evidence>
<dbReference type="AlphaFoldDB" id="A0A4C1STX3"/>
<dbReference type="EMBL" id="BGZK01000018">
    <property type="protein sequence ID" value="GBP05619.1"/>
    <property type="molecule type" value="Genomic_DNA"/>
</dbReference>
<proteinExistence type="predicted"/>
<reference evidence="2 3" key="1">
    <citation type="journal article" date="2019" name="Commun. Biol.">
        <title>The bagworm genome reveals a unique fibroin gene that provides high tensile strength.</title>
        <authorList>
            <person name="Kono N."/>
            <person name="Nakamura H."/>
            <person name="Ohtoshi R."/>
            <person name="Tomita M."/>
            <person name="Numata K."/>
            <person name="Arakawa K."/>
        </authorList>
    </citation>
    <scope>NUCLEOTIDE SEQUENCE [LARGE SCALE GENOMIC DNA]</scope>
</reference>
<dbReference type="Proteomes" id="UP000299102">
    <property type="component" value="Unassembled WGS sequence"/>
</dbReference>
<name>A0A4C1STX3_EUMVA</name>
<keyword evidence="3" id="KW-1185">Reference proteome</keyword>
<feature type="region of interest" description="Disordered" evidence="1">
    <location>
        <begin position="29"/>
        <end position="48"/>
    </location>
</feature>
<organism evidence="2 3">
    <name type="scientific">Eumeta variegata</name>
    <name type="common">Bagworm moth</name>
    <name type="synonym">Eumeta japonica</name>
    <dbReference type="NCBI Taxonomy" id="151549"/>
    <lineage>
        <taxon>Eukaryota</taxon>
        <taxon>Metazoa</taxon>
        <taxon>Ecdysozoa</taxon>
        <taxon>Arthropoda</taxon>
        <taxon>Hexapoda</taxon>
        <taxon>Insecta</taxon>
        <taxon>Pterygota</taxon>
        <taxon>Neoptera</taxon>
        <taxon>Endopterygota</taxon>
        <taxon>Lepidoptera</taxon>
        <taxon>Glossata</taxon>
        <taxon>Ditrysia</taxon>
        <taxon>Tineoidea</taxon>
        <taxon>Psychidae</taxon>
        <taxon>Oiketicinae</taxon>
        <taxon>Eumeta</taxon>
    </lineage>
</organism>
<protein>
    <submittedName>
        <fullName evidence="2">Uncharacterized protein</fullName>
    </submittedName>
</protein>
<comment type="caution">
    <text evidence="2">The sequence shown here is derived from an EMBL/GenBank/DDBJ whole genome shotgun (WGS) entry which is preliminary data.</text>
</comment>
<evidence type="ECO:0000256" key="1">
    <source>
        <dbReference type="SAM" id="MobiDB-lite"/>
    </source>
</evidence>
<feature type="region of interest" description="Disordered" evidence="1">
    <location>
        <begin position="1"/>
        <end position="21"/>
    </location>
</feature>
<sequence>MIRYTYAAARRPPPAARAAHQRRVRVLYPRGKRGCDPPGRRWTPPSRNTCDLTEIASALPASSVEIRYLMVEGWSHARNYRAVKGRVPAYGSTTPLPTSEERPPWRPLRPRHPRRS</sequence>
<evidence type="ECO:0000313" key="2">
    <source>
        <dbReference type="EMBL" id="GBP05619.1"/>
    </source>
</evidence>